<dbReference type="Proteomes" id="UP000011200">
    <property type="component" value="Chromosome"/>
</dbReference>
<dbReference type="PANTHER" id="PTHR23511">
    <property type="entry name" value="SYNAPTIC VESICLE GLYCOPROTEIN 2"/>
    <property type="match status" value="1"/>
</dbReference>
<feature type="compositionally biased region" description="Basic and acidic residues" evidence="6">
    <location>
        <begin position="454"/>
        <end position="465"/>
    </location>
</feature>
<dbReference type="CDD" id="cd17316">
    <property type="entry name" value="MFS_SV2_like"/>
    <property type="match status" value="1"/>
</dbReference>
<evidence type="ECO:0000256" key="6">
    <source>
        <dbReference type="SAM" id="MobiDB-lite"/>
    </source>
</evidence>
<sequence>MSAHQPHTVSSPSHVPIDDRPLTAFHKRLTVFSAGGPFLDGFALTIIGIALISMVPALDMSTVDVGLVGASALIGIFVGGLVFGYVTDRVGRKVMYIADLTMLVVVSIASAFATEVWQLVALRFLLGVAIGADYPIASSLLAEFIPSRYRGRLLGALFVVWAGGAAAAAGVGWALSTMGPDAWRWMLASPAVFGVVTLMLRAGTPESPRWLLSRGRTEEAQRVCRKVWGNDADIAMIPAEPAHTPFTALFRGIYLRRVVFVGVFFTAHVIPLFAVYTFGPDILREMGVGAHGSHHVYVAELVISLLFLVGGVPGLLLVDRIGRKPLLLWTFAVMSAAFIAMAVVPGAPAQILFALLALYAVTSGACNFIEIIYPNELFPTSVRASATGTVVAISRVGSAVSTFVLPLVLSGTGLGGVMWLLAGVNVVGLLVTLVLGEETRGRALSETSAATRLTEPETRSDPVDA</sequence>
<feature type="transmembrane region" description="Helical" evidence="7">
    <location>
        <begin position="296"/>
        <end position="318"/>
    </location>
</feature>
<feature type="transmembrane region" description="Helical" evidence="7">
    <location>
        <begin position="182"/>
        <end position="200"/>
    </location>
</feature>
<dbReference type="PROSITE" id="PS00216">
    <property type="entry name" value="SUGAR_TRANSPORT_1"/>
    <property type="match status" value="1"/>
</dbReference>
<feature type="domain" description="Major facilitator superfamily (MFS) profile" evidence="8">
    <location>
        <begin position="29"/>
        <end position="440"/>
    </location>
</feature>
<dbReference type="PROSITE" id="PS50850">
    <property type="entry name" value="MFS"/>
    <property type="match status" value="1"/>
</dbReference>
<dbReference type="InterPro" id="IPR020846">
    <property type="entry name" value="MFS_dom"/>
</dbReference>
<dbReference type="SUPFAM" id="SSF103473">
    <property type="entry name" value="MFS general substrate transporter"/>
    <property type="match status" value="1"/>
</dbReference>
<feature type="transmembrane region" description="Helical" evidence="7">
    <location>
        <begin position="417"/>
        <end position="436"/>
    </location>
</feature>
<evidence type="ECO:0000256" key="2">
    <source>
        <dbReference type="ARBA" id="ARBA00022448"/>
    </source>
</evidence>
<keyword evidence="5 7" id="KW-0472">Membrane</keyword>
<evidence type="ECO:0000256" key="4">
    <source>
        <dbReference type="ARBA" id="ARBA00022989"/>
    </source>
</evidence>
<keyword evidence="4 7" id="KW-1133">Transmembrane helix</keyword>
<feature type="transmembrane region" description="Helical" evidence="7">
    <location>
        <begin position="351"/>
        <end position="373"/>
    </location>
</feature>
<keyword evidence="2" id="KW-0813">Transport</keyword>
<feature type="transmembrane region" description="Helical" evidence="7">
    <location>
        <begin position="325"/>
        <end position="345"/>
    </location>
</feature>
<dbReference type="PANTHER" id="PTHR23511:SF34">
    <property type="entry name" value="SYNAPTIC VESICLE GLYCOPROTEIN 2"/>
    <property type="match status" value="1"/>
</dbReference>
<evidence type="ECO:0000256" key="5">
    <source>
        <dbReference type="ARBA" id="ARBA00023136"/>
    </source>
</evidence>
<reference evidence="10" key="2">
    <citation type="submission" date="2018-03" db="EMBL/GenBank/DDBJ databases">
        <authorList>
            <person name="Derbyshire K."/>
            <person name="Gray T.A."/>
            <person name="Champion M."/>
        </authorList>
    </citation>
    <scope>NUCLEOTIDE SEQUENCE [LARGE SCALE GENOMIC DNA]</scope>
    <source>
        <strain evidence="10">MKD8</strain>
    </source>
</reference>
<organism evidence="9 10">
    <name type="scientific">Mycolicibacterium smegmatis (strain MKD8)</name>
    <name type="common">Mycobacterium smegmatis</name>
    <dbReference type="NCBI Taxonomy" id="1214915"/>
    <lineage>
        <taxon>Bacteria</taxon>
        <taxon>Bacillati</taxon>
        <taxon>Actinomycetota</taxon>
        <taxon>Actinomycetes</taxon>
        <taxon>Mycobacteriales</taxon>
        <taxon>Mycobacteriaceae</taxon>
        <taxon>Mycolicibacterium</taxon>
    </lineage>
</organism>
<reference evidence="9 10" key="1">
    <citation type="journal article" date="2013" name="Genome Announc.">
        <title>Draft genome sequence of MKD8, a conjugal recipient Mycobacterium smegmatis strain.</title>
        <authorList>
            <person name="Gray T.A."/>
            <person name="Palumbo M.J."/>
            <person name="Derbyshire K.M."/>
        </authorList>
    </citation>
    <scope>NUCLEOTIDE SEQUENCE [LARGE SCALE GENOMIC DNA]</scope>
    <source>
        <strain evidence="9 10">MKD8</strain>
    </source>
</reference>
<dbReference type="RefSeq" id="WP_003894346.1">
    <property type="nucleotide sequence ID" value="NZ_CP027541.1"/>
</dbReference>
<feature type="region of interest" description="Disordered" evidence="6">
    <location>
        <begin position="445"/>
        <end position="465"/>
    </location>
</feature>
<proteinExistence type="predicted"/>
<accession>A0A2U9PQA7</accession>
<dbReference type="Pfam" id="PF00083">
    <property type="entry name" value="Sugar_tr"/>
    <property type="match status" value="1"/>
</dbReference>
<dbReference type="InterPro" id="IPR005829">
    <property type="entry name" value="Sugar_transporter_CS"/>
</dbReference>
<comment type="subcellular location">
    <subcellularLocation>
        <location evidence="1">Cell membrane</location>
        <topology evidence="1">Multi-pass membrane protein</topology>
    </subcellularLocation>
</comment>
<dbReference type="GO" id="GO:0005886">
    <property type="term" value="C:plasma membrane"/>
    <property type="evidence" value="ECO:0007669"/>
    <property type="project" value="UniProtKB-SubCell"/>
</dbReference>
<feature type="transmembrane region" description="Helical" evidence="7">
    <location>
        <begin position="385"/>
        <end position="405"/>
    </location>
</feature>
<evidence type="ECO:0000256" key="1">
    <source>
        <dbReference type="ARBA" id="ARBA00004651"/>
    </source>
</evidence>
<evidence type="ECO:0000256" key="3">
    <source>
        <dbReference type="ARBA" id="ARBA00022692"/>
    </source>
</evidence>
<evidence type="ECO:0000313" key="9">
    <source>
        <dbReference type="EMBL" id="AWT53907.1"/>
    </source>
</evidence>
<evidence type="ECO:0000256" key="7">
    <source>
        <dbReference type="SAM" id="Phobius"/>
    </source>
</evidence>
<feature type="transmembrane region" description="Helical" evidence="7">
    <location>
        <begin position="94"/>
        <end position="114"/>
    </location>
</feature>
<dbReference type="GO" id="GO:0022857">
    <property type="term" value="F:transmembrane transporter activity"/>
    <property type="evidence" value="ECO:0007669"/>
    <property type="project" value="InterPro"/>
</dbReference>
<feature type="transmembrane region" description="Helical" evidence="7">
    <location>
        <begin position="153"/>
        <end position="176"/>
    </location>
</feature>
<dbReference type="AlphaFoldDB" id="A0A2U9PQA7"/>
<evidence type="ECO:0000313" key="10">
    <source>
        <dbReference type="Proteomes" id="UP000011200"/>
    </source>
</evidence>
<dbReference type="Gene3D" id="1.20.1250.20">
    <property type="entry name" value="MFS general substrate transporter like domains"/>
    <property type="match status" value="1"/>
</dbReference>
<name>A0A2U9PQA7_MYCSE</name>
<protein>
    <submittedName>
        <fullName evidence="9">Major facilitator family protein transporter</fullName>
    </submittedName>
</protein>
<feature type="transmembrane region" description="Helical" evidence="7">
    <location>
        <begin position="120"/>
        <end position="141"/>
    </location>
</feature>
<keyword evidence="3 7" id="KW-0812">Transmembrane</keyword>
<gene>
    <name evidence="9" type="ORF">D806_029330</name>
</gene>
<dbReference type="InterPro" id="IPR005828">
    <property type="entry name" value="MFS_sugar_transport-like"/>
</dbReference>
<evidence type="ECO:0000259" key="8">
    <source>
        <dbReference type="PROSITE" id="PS50850"/>
    </source>
</evidence>
<feature type="transmembrane region" description="Helical" evidence="7">
    <location>
        <begin position="258"/>
        <end position="276"/>
    </location>
</feature>
<feature type="transmembrane region" description="Helical" evidence="7">
    <location>
        <begin position="29"/>
        <end position="55"/>
    </location>
</feature>
<dbReference type="EMBL" id="CP027541">
    <property type="protein sequence ID" value="AWT53907.1"/>
    <property type="molecule type" value="Genomic_DNA"/>
</dbReference>
<dbReference type="PROSITE" id="PS00217">
    <property type="entry name" value="SUGAR_TRANSPORT_2"/>
    <property type="match status" value="1"/>
</dbReference>
<dbReference type="InterPro" id="IPR036259">
    <property type="entry name" value="MFS_trans_sf"/>
</dbReference>
<feature type="transmembrane region" description="Helical" evidence="7">
    <location>
        <begin position="67"/>
        <end position="87"/>
    </location>
</feature>